<accession>A0A4U5N315</accession>
<dbReference type="EMBL" id="AZBU02000005">
    <property type="protein sequence ID" value="TKR76502.1"/>
    <property type="molecule type" value="Genomic_DNA"/>
</dbReference>
<evidence type="ECO:0000313" key="1">
    <source>
        <dbReference type="EMBL" id="TKR76502.1"/>
    </source>
</evidence>
<sequence length="87" mass="10188">MKKDRVCHERMSELIDYAEERATTIQFVPVKLEILELFNPIRMWRKRELSVPDVLLQWIPNVVDGTDAIWVRKGGQDKFMVEDGTVG</sequence>
<dbReference type="Proteomes" id="UP000298663">
    <property type="component" value="Unassembled WGS sequence"/>
</dbReference>
<keyword evidence="2" id="KW-1185">Reference proteome</keyword>
<proteinExistence type="predicted"/>
<organism evidence="1 2">
    <name type="scientific">Steinernema carpocapsae</name>
    <name type="common">Entomopathogenic nematode</name>
    <dbReference type="NCBI Taxonomy" id="34508"/>
    <lineage>
        <taxon>Eukaryota</taxon>
        <taxon>Metazoa</taxon>
        <taxon>Ecdysozoa</taxon>
        <taxon>Nematoda</taxon>
        <taxon>Chromadorea</taxon>
        <taxon>Rhabditida</taxon>
        <taxon>Tylenchina</taxon>
        <taxon>Panagrolaimomorpha</taxon>
        <taxon>Strongyloidoidea</taxon>
        <taxon>Steinernematidae</taxon>
        <taxon>Steinernema</taxon>
    </lineage>
</organism>
<gene>
    <name evidence="1" type="ORF">L596_017627</name>
</gene>
<name>A0A4U5N315_STECR</name>
<dbReference type="AlphaFoldDB" id="A0A4U5N315"/>
<reference evidence="1 2" key="1">
    <citation type="journal article" date="2015" name="Genome Biol.">
        <title>Comparative genomics of Steinernema reveals deeply conserved gene regulatory networks.</title>
        <authorList>
            <person name="Dillman A.R."/>
            <person name="Macchietto M."/>
            <person name="Porter C.F."/>
            <person name="Rogers A."/>
            <person name="Williams B."/>
            <person name="Antoshechkin I."/>
            <person name="Lee M.M."/>
            <person name="Goodwin Z."/>
            <person name="Lu X."/>
            <person name="Lewis E.E."/>
            <person name="Goodrich-Blair H."/>
            <person name="Stock S.P."/>
            <person name="Adams B.J."/>
            <person name="Sternberg P.W."/>
            <person name="Mortazavi A."/>
        </authorList>
    </citation>
    <scope>NUCLEOTIDE SEQUENCE [LARGE SCALE GENOMIC DNA]</scope>
    <source>
        <strain evidence="1 2">ALL</strain>
    </source>
</reference>
<comment type="caution">
    <text evidence="1">The sequence shown here is derived from an EMBL/GenBank/DDBJ whole genome shotgun (WGS) entry which is preliminary data.</text>
</comment>
<reference evidence="1 2" key="2">
    <citation type="journal article" date="2019" name="G3 (Bethesda)">
        <title>Hybrid Assembly of the Genome of the Entomopathogenic Nematode Steinernema carpocapsae Identifies the X-Chromosome.</title>
        <authorList>
            <person name="Serra L."/>
            <person name="Macchietto M."/>
            <person name="Macias-Munoz A."/>
            <person name="McGill C.J."/>
            <person name="Rodriguez I.M."/>
            <person name="Rodriguez B."/>
            <person name="Murad R."/>
            <person name="Mortazavi A."/>
        </authorList>
    </citation>
    <scope>NUCLEOTIDE SEQUENCE [LARGE SCALE GENOMIC DNA]</scope>
    <source>
        <strain evidence="1 2">ALL</strain>
    </source>
</reference>
<evidence type="ECO:0000313" key="2">
    <source>
        <dbReference type="Proteomes" id="UP000298663"/>
    </source>
</evidence>
<protein>
    <submittedName>
        <fullName evidence="1">Uncharacterized protein</fullName>
    </submittedName>
</protein>